<dbReference type="AlphaFoldDB" id="A0A8U0FXI7"/>
<accession>A0A8U0FXI7</accession>
<dbReference type="RefSeq" id="WP_248577223.1">
    <property type="nucleotide sequence ID" value="NZ_CP096255.1"/>
</dbReference>
<protein>
    <submittedName>
        <fullName evidence="1">Uncharacterized protein</fullName>
    </submittedName>
</protein>
<reference evidence="1" key="1">
    <citation type="journal article" date="2017" name="Syst. Appl. Microbiol.">
        <title>Soybeans inoculated with root zone soils of Canadian native legumes harbour diverse and novel Bradyrhizobium spp. that possess agricultural potential.</title>
        <authorList>
            <person name="Bromfield E.S.P."/>
            <person name="Cloutier S."/>
            <person name="Tambong J.T."/>
            <person name="Tran Thi T.V."/>
        </authorList>
    </citation>
    <scope>NUCLEOTIDE SEQUENCE</scope>
    <source>
        <strain evidence="1">1S5</strain>
    </source>
</reference>
<reference evidence="1" key="2">
    <citation type="submission" date="2022-04" db="EMBL/GenBank/DDBJ databases">
        <authorList>
            <person name="Bromfield E.S.P."/>
            <person name="Cloutier S."/>
        </authorList>
    </citation>
    <scope>NUCLEOTIDE SEQUENCE</scope>
    <source>
        <strain evidence="1">1S5</strain>
    </source>
</reference>
<dbReference type="EMBL" id="CP096255">
    <property type="protein sequence ID" value="UPT91418.1"/>
    <property type="molecule type" value="Genomic_DNA"/>
</dbReference>
<sequence>MNYVRQLSTQAARCIGDAKSIVTGLRDVLQQVNALTVPSYTFVPQSSPDPTTWTIQLGERNAACSVIDLLRQHFLAKVIPVIQASSNALQALSLAGIPSPSAPGLSADDIARVQAFGRLFAVVNTTFANTDLAPVIDGVRKVYSNVQGDYDQSLAQKVAASVKELEDAGTVVINRLDDNNAVINQNLRIAIDAVVSANGKVAARAADIVAMAVGDALQPSFGTDLFDLTTNPPAQLLLSMLFDRITGQFQDKVQAATDAIVQFIAQDPDISGNLQKFFLEARDTRDSFYNYVLTMGTSVGPVTTQVASALLAPGDRNLTIGNDALWGQNDAIASIDGALKTAGGDKIGAVVKLFGLIGSWNTSAYEIVQPPKAPVRGPNSVLFIADQAKNVVAGLLRDVLKGDLGKIIDFAAIKADVERRLRELIPSKVTLAYDFDTELQDVGGIFLPEDGSRLTLKARTVIDVLNGGSPQVTASGELGPFSVNILGGFLDIVTLSFDGAKFGSETGGKLKANVIDVQLGEAVSFLQAVSSFFSFGANGFYLSALFDPPGIEAGYRMPPCGFALGVLGISNISLNAAAILPFDGSPALFKVGLSRPESPFLINVAVYGGGGHLALYSTSQGIIGFESSFEFGAVVAFAIGPLTGNARITVGIFLRSFRSGDSTLSTIEGYTTVAGSASISIFRFSAMLQVRVGQQPNGEMVGTAIFTFSFSMGIKDIEFRVTARKNMGKGYSSNPQIGDAGDIIDPSRKLIQLAGNVPPYPVASDVGGGPHSIPVSASKMDCDGEDKKKQCDKPIAHLHYHAVCKGEDYKQYQSYFDQHQPWQPSFF</sequence>
<proteinExistence type="predicted"/>
<dbReference type="Proteomes" id="UP000551709">
    <property type="component" value="Chromosome"/>
</dbReference>
<organism evidence="1 2">
    <name type="scientific">Bradyrhizobium barranii subsp. apii</name>
    <dbReference type="NCBI Taxonomy" id="2819348"/>
    <lineage>
        <taxon>Bacteria</taxon>
        <taxon>Pseudomonadati</taxon>
        <taxon>Pseudomonadota</taxon>
        <taxon>Alphaproteobacteria</taxon>
        <taxon>Hyphomicrobiales</taxon>
        <taxon>Nitrobacteraceae</taxon>
        <taxon>Bradyrhizobium</taxon>
        <taxon>Bradyrhizobium barranii</taxon>
    </lineage>
</organism>
<evidence type="ECO:0000313" key="1">
    <source>
        <dbReference type="EMBL" id="UPT91418.1"/>
    </source>
</evidence>
<gene>
    <name evidence="1" type="ORF">HAP41_0000022325</name>
</gene>
<name>A0A8U0FXI7_9BRAD</name>
<evidence type="ECO:0000313" key="2">
    <source>
        <dbReference type="Proteomes" id="UP000551709"/>
    </source>
</evidence>